<evidence type="ECO:0000256" key="1">
    <source>
        <dbReference type="SAM" id="MobiDB-lite"/>
    </source>
</evidence>
<comment type="caution">
    <text evidence="2">The sequence shown here is derived from an EMBL/GenBank/DDBJ whole genome shotgun (WGS) entry which is preliminary data.</text>
</comment>
<dbReference type="EMBL" id="JYDR01000057">
    <property type="protein sequence ID" value="KRY71475.1"/>
    <property type="molecule type" value="Genomic_DNA"/>
</dbReference>
<feature type="region of interest" description="Disordered" evidence="1">
    <location>
        <begin position="115"/>
        <end position="136"/>
    </location>
</feature>
<name>A0A0V1EE82_TRIPS</name>
<accession>A0A0V1EE82</accession>
<reference evidence="2 3" key="1">
    <citation type="submission" date="2015-01" db="EMBL/GenBank/DDBJ databases">
        <title>Evolution of Trichinella species and genotypes.</title>
        <authorList>
            <person name="Korhonen P.K."/>
            <person name="Edoardo P."/>
            <person name="Giuseppe L.R."/>
            <person name="Gasser R.B."/>
        </authorList>
    </citation>
    <scope>NUCLEOTIDE SEQUENCE [LARGE SCALE GENOMIC DNA]</scope>
    <source>
        <strain evidence="2">ISS13</strain>
    </source>
</reference>
<proteinExistence type="predicted"/>
<evidence type="ECO:0000313" key="3">
    <source>
        <dbReference type="Proteomes" id="UP000054632"/>
    </source>
</evidence>
<protein>
    <submittedName>
        <fullName evidence="2">Uncharacterized protein</fullName>
    </submittedName>
</protein>
<feature type="compositionally biased region" description="Basic and acidic residues" evidence="1">
    <location>
        <begin position="115"/>
        <end position="130"/>
    </location>
</feature>
<evidence type="ECO:0000313" key="2">
    <source>
        <dbReference type="EMBL" id="KRY71475.1"/>
    </source>
</evidence>
<dbReference type="Proteomes" id="UP000054632">
    <property type="component" value="Unassembled WGS sequence"/>
</dbReference>
<dbReference type="AlphaFoldDB" id="A0A0V1EE82"/>
<organism evidence="2 3">
    <name type="scientific">Trichinella pseudospiralis</name>
    <name type="common">Parasitic roundworm</name>
    <dbReference type="NCBI Taxonomy" id="6337"/>
    <lineage>
        <taxon>Eukaryota</taxon>
        <taxon>Metazoa</taxon>
        <taxon>Ecdysozoa</taxon>
        <taxon>Nematoda</taxon>
        <taxon>Enoplea</taxon>
        <taxon>Dorylaimia</taxon>
        <taxon>Trichinellida</taxon>
        <taxon>Trichinellidae</taxon>
        <taxon>Trichinella</taxon>
    </lineage>
</organism>
<sequence length="136" mass="15810">MPRWTTSFEWNESLIRSHVSTPIAHHWQTCHPMRSSQMVIKPYYSGNTLNIVQRHNAGGCLLLLHETYIHQNDESESKVETSHLLFSNNLPATTIEQFDKKKILFQFQGINGLGHHDPKHERCNRNHDSKNGQPEQ</sequence>
<gene>
    <name evidence="2" type="ORF">T4A_4695</name>
</gene>